<name>A0A5N6RAA1_9ROSI</name>
<evidence type="ECO:0000259" key="1">
    <source>
        <dbReference type="Pfam" id="PF00646"/>
    </source>
</evidence>
<feature type="domain" description="KIB1-4 beta-propeller" evidence="2">
    <location>
        <begin position="70"/>
        <end position="386"/>
    </location>
</feature>
<dbReference type="Pfam" id="PF03478">
    <property type="entry name" value="Beta-prop_KIB1-4"/>
    <property type="match status" value="1"/>
</dbReference>
<feature type="domain" description="F-box" evidence="1">
    <location>
        <begin position="5"/>
        <end position="44"/>
    </location>
</feature>
<dbReference type="InterPro" id="IPR050942">
    <property type="entry name" value="F-box_BR-signaling"/>
</dbReference>
<evidence type="ECO:0000259" key="2">
    <source>
        <dbReference type="Pfam" id="PF03478"/>
    </source>
</evidence>
<dbReference type="PANTHER" id="PTHR44259">
    <property type="entry name" value="OS07G0183000 PROTEIN-RELATED"/>
    <property type="match status" value="1"/>
</dbReference>
<sequence length="470" mass="53721">MADHWTQLPQDLLQLIANKLATVYSDYVRFRAVCPQWGSSVPRVPRHLPPQFPWLMLPLSESHLQNHRSFYGLSTDQTHHIYLPQASRPELRVDSSNGWLVIFDNCKSSAILVLNPVTLDKHHLPPLSSFPNIMSVGNESYTIRKANDSPIIRKPIEVYQLSYQQMRDLFIRKILFVQVNKDNFVAVAIINKTGELAYCKKGDKRWAFMDSHGRSWRDVAYYNRKFYAVNLDGSRVGEYDVLNVNGRFSTVSVVIILVPGEVTSFSNYCHSVYLVNSGDDLLLVVRLLDHQFPREGNALIRTVYFDVYRFSLIRLRTGHWDKVKDLGDRLLFVGENSCVSLSLSLSAADVRGCLENPRYDGCLNNCIYFMDDSRVRCRVRCHDIGVQVRGCSLQDHRDGGCSKNCNYFMDDSGVRHYGVVGSKRPPPYDGDDDDGAFDWDSNRGIFKLTEGIIHLPCRTHPHALWITPTP</sequence>
<dbReference type="OrthoDB" id="600964at2759"/>
<protein>
    <submittedName>
        <fullName evidence="3">Uncharacterized protein</fullName>
    </submittedName>
</protein>
<evidence type="ECO:0000313" key="3">
    <source>
        <dbReference type="EMBL" id="KAE8057333.1"/>
    </source>
</evidence>
<dbReference type="Proteomes" id="UP000327013">
    <property type="component" value="Chromosome 5"/>
</dbReference>
<proteinExistence type="predicted"/>
<organism evidence="3 4">
    <name type="scientific">Carpinus fangiana</name>
    <dbReference type="NCBI Taxonomy" id="176857"/>
    <lineage>
        <taxon>Eukaryota</taxon>
        <taxon>Viridiplantae</taxon>
        <taxon>Streptophyta</taxon>
        <taxon>Embryophyta</taxon>
        <taxon>Tracheophyta</taxon>
        <taxon>Spermatophyta</taxon>
        <taxon>Magnoliopsida</taxon>
        <taxon>eudicotyledons</taxon>
        <taxon>Gunneridae</taxon>
        <taxon>Pentapetalae</taxon>
        <taxon>rosids</taxon>
        <taxon>fabids</taxon>
        <taxon>Fagales</taxon>
        <taxon>Betulaceae</taxon>
        <taxon>Carpinus</taxon>
    </lineage>
</organism>
<dbReference type="InterPro" id="IPR005174">
    <property type="entry name" value="KIB1-4_b-propeller"/>
</dbReference>
<keyword evidence="4" id="KW-1185">Reference proteome</keyword>
<dbReference type="InterPro" id="IPR001810">
    <property type="entry name" value="F-box_dom"/>
</dbReference>
<dbReference type="EMBL" id="CM017325">
    <property type="protein sequence ID" value="KAE8057333.1"/>
    <property type="molecule type" value="Genomic_DNA"/>
</dbReference>
<dbReference type="AlphaFoldDB" id="A0A5N6RAA1"/>
<dbReference type="Pfam" id="PF00646">
    <property type="entry name" value="F-box"/>
    <property type="match status" value="1"/>
</dbReference>
<reference evidence="3 4" key="1">
    <citation type="submission" date="2019-06" db="EMBL/GenBank/DDBJ databases">
        <title>A chromosomal-level reference genome of Carpinus fangiana (Coryloideae, Betulaceae).</title>
        <authorList>
            <person name="Yang X."/>
            <person name="Wang Z."/>
            <person name="Zhang L."/>
            <person name="Hao G."/>
            <person name="Liu J."/>
            <person name="Yang Y."/>
        </authorList>
    </citation>
    <scope>NUCLEOTIDE SEQUENCE [LARGE SCALE GENOMIC DNA]</scope>
    <source>
        <strain evidence="3">Cfa_2016G</strain>
        <tissue evidence="3">Leaf</tissue>
    </source>
</reference>
<gene>
    <name evidence="3" type="ORF">FH972_014034</name>
</gene>
<accession>A0A5N6RAA1</accession>
<dbReference type="PANTHER" id="PTHR44259:SF114">
    <property type="entry name" value="OS06G0707300 PROTEIN"/>
    <property type="match status" value="1"/>
</dbReference>
<evidence type="ECO:0000313" key="4">
    <source>
        <dbReference type="Proteomes" id="UP000327013"/>
    </source>
</evidence>